<organism evidence="2">
    <name type="scientific">uncultured Sulfurovum sp</name>
    <dbReference type="NCBI Taxonomy" id="269237"/>
    <lineage>
        <taxon>Bacteria</taxon>
        <taxon>Pseudomonadati</taxon>
        <taxon>Campylobacterota</taxon>
        <taxon>Epsilonproteobacteria</taxon>
        <taxon>Campylobacterales</taxon>
        <taxon>Sulfurovaceae</taxon>
        <taxon>Sulfurovum</taxon>
        <taxon>environmental samples</taxon>
    </lineage>
</organism>
<keyword evidence="1" id="KW-1133">Transmembrane helix</keyword>
<name>A0A6S6SBN7_9BACT</name>
<feature type="transmembrane region" description="Helical" evidence="1">
    <location>
        <begin position="40"/>
        <end position="62"/>
    </location>
</feature>
<protein>
    <submittedName>
        <fullName evidence="2">Uncharacterized protein</fullName>
    </submittedName>
</protein>
<evidence type="ECO:0000313" key="2">
    <source>
        <dbReference type="EMBL" id="CAA6800105.1"/>
    </source>
</evidence>
<gene>
    <name evidence="2" type="ORF">HELGO_WM9872</name>
</gene>
<reference evidence="2" key="1">
    <citation type="submission" date="2020-01" db="EMBL/GenBank/DDBJ databases">
        <authorList>
            <person name="Meier V. D."/>
            <person name="Meier V D."/>
        </authorList>
    </citation>
    <scope>NUCLEOTIDE SEQUENCE</scope>
    <source>
        <strain evidence="2">HLG_WM_MAG_05</strain>
    </source>
</reference>
<keyword evidence="1" id="KW-0472">Membrane</keyword>
<proteinExistence type="predicted"/>
<sequence>MNHKSFAKKMSFSININKEAKKVETGEIAERIEIKSKEKVILFLFFLYSSSFSLKFLDLIFLNSSMAFRS</sequence>
<evidence type="ECO:0000256" key="1">
    <source>
        <dbReference type="SAM" id="Phobius"/>
    </source>
</evidence>
<keyword evidence="1" id="KW-0812">Transmembrane</keyword>
<dbReference type="EMBL" id="CACVAU010000001">
    <property type="protein sequence ID" value="CAA6800105.1"/>
    <property type="molecule type" value="Genomic_DNA"/>
</dbReference>
<accession>A0A6S6SBN7</accession>
<dbReference type="AlphaFoldDB" id="A0A6S6SBN7"/>